<organism evidence="1 2">
    <name type="scientific">Microbacterium trichothecenolyticum</name>
    <name type="common">Aureobacterium trichothecenolyticum</name>
    <dbReference type="NCBI Taxonomy" id="69370"/>
    <lineage>
        <taxon>Bacteria</taxon>
        <taxon>Bacillati</taxon>
        <taxon>Actinomycetota</taxon>
        <taxon>Actinomycetes</taxon>
        <taxon>Micrococcales</taxon>
        <taxon>Microbacteriaceae</taxon>
        <taxon>Microbacterium</taxon>
    </lineage>
</organism>
<gene>
    <name evidence="1" type="ORF">RS82_04127</name>
</gene>
<dbReference type="Pfam" id="PF03864">
    <property type="entry name" value="Phage_cap_E"/>
    <property type="match status" value="1"/>
</dbReference>
<evidence type="ECO:0000313" key="1">
    <source>
        <dbReference type="EMBL" id="KJL39914.1"/>
    </source>
</evidence>
<reference evidence="1 2" key="1">
    <citation type="submission" date="2015-02" db="EMBL/GenBank/DDBJ databases">
        <title>Draft genome sequences of ten Microbacterium spp. with emphasis on heavy metal contaminated environments.</title>
        <authorList>
            <person name="Corretto E."/>
        </authorList>
    </citation>
    <scope>NUCLEOTIDE SEQUENCE [LARGE SCALE GENOMIC DNA]</scope>
    <source>
        <strain evidence="1 2">DSM 8608</strain>
    </source>
</reference>
<dbReference type="AlphaFoldDB" id="A0A0M2H7J7"/>
<evidence type="ECO:0000313" key="2">
    <source>
        <dbReference type="Proteomes" id="UP000034098"/>
    </source>
</evidence>
<name>A0A0M2H7J7_MICTR</name>
<dbReference type="PATRIC" id="fig|69370.6.peg.4184"/>
<comment type="caution">
    <text evidence="1">The sequence shown here is derived from an EMBL/GenBank/DDBJ whole genome shotgun (WGS) entry which is preliminary data.</text>
</comment>
<accession>A0A0M2H7J7</accession>
<proteinExistence type="predicted"/>
<keyword evidence="2" id="KW-1185">Reference proteome</keyword>
<protein>
    <submittedName>
        <fullName evidence="1">Phage major capsid protein E</fullName>
    </submittedName>
</protein>
<dbReference type="RefSeq" id="WP_045302853.1">
    <property type="nucleotide sequence ID" value="NZ_JYJA01000041.1"/>
</dbReference>
<dbReference type="InterPro" id="IPR005564">
    <property type="entry name" value="Major_capsid_GpE"/>
</dbReference>
<dbReference type="OrthoDB" id="3196427at2"/>
<sequence length="332" mass="35112">MPFTKNFRTPGQLTGIARGAFDAEFERFRVSGLLPAVENFTLDYSFNVGSAPLPPAAKFRAFNAESMVNRLGTGQTAKGSLPPTSIRMHVDEYTQLKLMGQDDAIGQKFEQYAIANAQSIAFRIIIAAAQAIVDGKITLAERGLQLDIDFGRKAGLKANAATVWSNTAASLPISDLEALRNVLGKRVSQTILSRVTLGYLQRNVDLMKLILGKGSDLPSRVSSDDVISFLGSEGFGQVVVDEDTVPDTTGTEVPLFAADKVILISGSQVGTTEIGVTTEAIESENGIGNSDAPGLFSGAIASSDPSGYDVYVGGILLPTLTSPDNTAVLDAF</sequence>
<dbReference type="EMBL" id="JYJA01000041">
    <property type="protein sequence ID" value="KJL39914.1"/>
    <property type="molecule type" value="Genomic_DNA"/>
</dbReference>
<dbReference type="Proteomes" id="UP000034098">
    <property type="component" value="Unassembled WGS sequence"/>
</dbReference>